<protein>
    <submittedName>
        <fullName evidence="2">Uncharacterized protein</fullName>
    </submittedName>
</protein>
<feature type="region of interest" description="Disordered" evidence="1">
    <location>
        <begin position="1"/>
        <end position="30"/>
    </location>
</feature>
<name>A0A0H1B924_9EURO</name>
<keyword evidence="3" id="KW-1185">Reference proteome</keyword>
<accession>A0A0H1B924</accession>
<evidence type="ECO:0000256" key="1">
    <source>
        <dbReference type="SAM" id="MobiDB-lite"/>
    </source>
</evidence>
<dbReference type="AlphaFoldDB" id="A0A0H1B924"/>
<organism evidence="2 3">
    <name type="scientific">Blastomyces silverae</name>
    <dbReference type="NCBI Taxonomy" id="2060906"/>
    <lineage>
        <taxon>Eukaryota</taxon>
        <taxon>Fungi</taxon>
        <taxon>Dikarya</taxon>
        <taxon>Ascomycota</taxon>
        <taxon>Pezizomycotina</taxon>
        <taxon>Eurotiomycetes</taxon>
        <taxon>Eurotiomycetidae</taxon>
        <taxon>Onygenales</taxon>
        <taxon>Ajellomycetaceae</taxon>
        <taxon>Blastomyces</taxon>
    </lineage>
</organism>
<evidence type="ECO:0000313" key="2">
    <source>
        <dbReference type="EMBL" id="KLJ07939.1"/>
    </source>
</evidence>
<feature type="compositionally biased region" description="Polar residues" evidence="1">
    <location>
        <begin position="8"/>
        <end position="30"/>
    </location>
</feature>
<evidence type="ECO:0000313" key="3">
    <source>
        <dbReference type="Proteomes" id="UP000053573"/>
    </source>
</evidence>
<dbReference type="Proteomes" id="UP000053573">
    <property type="component" value="Unassembled WGS sequence"/>
</dbReference>
<dbReference type="EMBL" id="LDEV01002715">
    <property type="protein sequence ID" value="KLJ07939.1"/>
    <property type="molecule type" value="Genomic_DNA"/>
</dbReference>
<sequence>MPVKLSPLPTSSRTPYNPSSPSSQIRYTQSSSPCVSARLSPKKISHQVTNKQWRVVKRGSLAF</sequence>
<comment type="caution">
    <text evidence="2">The sequence shown here is derived from an EMBL/GenBank/DDBJ whole genome shotgun (WGS) entry which is preliminary data.</text>
</comment>
<gene>
    <name evidence="2" type="ORF">EMPG_16586</name>
</gene>
<reference evidence="3" key="1">
    <citation type="journal article" date="2015" name="PLoS Genet.">
        <title>The dynamic genome and transcriptome of the human fungal pathogen Blastomyces and close relative Emmonsia.</title>
        <authorList>
            <person name="Munoz J.F."/>
            <person name="Gauthier G.M."/>
            <person name="Desjardins C.A."/>
            <person name="Gallo J.E."/>
            <person name="Holder J."/>
            <person name="Sullivan T.D."/>
            <person name="Marty A.J."/>
            <person name="Carmen J.C."/>
            <person name="Chen Z."/>
            <person name="Ding L."/>
            <person name="Gujja S."/>
            <person name="Magrini V."/>
            <person name="Misas E."/>
            <person name="Mitreva M."/>
            <person name="Priest M."/>
            <person name="Saif S."/>
            <person name="Whiston E.A."/>
            <person name="Young S."/>
            <person name="Zeng Q."/>
            <person name="Goldman W.E."/>
            <person name="Mardis E.R."/>
            <person name="Taylor J.W."/>
            <person name="McEwen J.G."/>
            <person name="Clay O.K."/>
            <person name="Klein B.S."/>
            <person name="Cuomo C.A."/>
        </authorList>
    </citation>
    <scope>NUCLEOTIDE SEQUENCE [LARGE SCALE GENOMIC DNA]</scope>
    <source>
        <strain evidence="3">UAMH 139</strain>
    </source>
</reference>
<proteinExistence type="predicted"/>